<feature type="compositionally biased region" description="Basic and acidic residues" evidence="1">
    <location>
        <begin position="762"/>
        <end position="784"/>
    </location>
</feature>
<dbReference type="STRING" id="70667.A0A183T0S9"/>
<evidence type="ECO:0000256" key="1">
    <source>
        <dbReference type="SAM" id="MobiDB-lite"/>
    </source>
</evidence>
<reference evidence="2 3" key="2">
    <citation type="submission" date="2018-11" db="EMBL/GenBank/DDBJ databases">
        <authorList>
            <consortium name="Pathogen Informatics"/>
        </authorList>
    </citation>
    <scope>NUCLEOTIDE SEQUENCE [LARGE SCALE GENOMIC DNA]</scope>
    <source>
        <strain evidence="2 3">NST_G2</strain>
    </source>
</reference>
<protein>
    <submittedName>
        <fullName evidence="4">Trithorax group protein osa</fullName>
    </submittedName>
</protein>
<feature type="compositionally biased region" description="Low complexity" evidence="1">
    <location>
        <begin position="575"/>
        <end position="590"/>
    </location>
</feature>
<sequence>GAARKTCSYFSGRGSILLTSCPFTPFVGTSTVSPPAPPSDSLPGRECTDSEWGNPRFALSAKENHLGAQPPNIISAVILTIDRECDSAGTGILQRGYPPAGSWPYGGAGGRVRRNLNDSEVPLLRVRRQKMRQPYSADSNPSPEFYNWQQTGRQHPQYLNSPPARALSSNFNEGRQPVNDGVATVENRDSFIQWAGQLKAFYSNLRDMFKVPPSELCSRTPVPSANCWNPPPLEGGKMGSELQRTVDKIGEVSRNLHMATLNNGDPDVLPLGLRVLTDLISRKNNSSASLASSFFGSNKRQQPQLNPPAIYQPPTVNQRPSMTQPSNQWTDSQAGLGAYNNDLYRPRETQPGRFPDQIEYSGAQPGSVSGLEYGRPPAVPQPPQQPPQQPYPPLFPGSPTGSSVRQPPPGPPQTQWEYSGAAPPQYGGPSEQQPQPQMPPPWQNQWQPGVTSSPGLNQRPWQQPPANQWQQPPHPAYPPNPQPPSEFGGGSYESSGDYGPALPPESYPQPGGGQLPAPQPEAPPVELPSQKTTSSPDLPITTTTTNTTSSSPITTTVIAEIVEHKPPPVLREDANITTLLLNSTSPTTAPAIPPQPQPEGPSYQLPDGRLEPERPTAGLPDDEDFVPSPQPLPQPPPPDQKPPDQLPTESSEPLPPPPWAGQLPETPISPDGGSGMPPPPPDTEKAPSTPSGTPDTETPPPDCSPSAAAAGSGMDPRCFAAGATPNPAEVWPPVMPPGGISEGSGDYLQPPPPPRFPEGTDDGSRRPDFGPDLSVDERPGERKPIGPPSPIEPPIEFQPDHAATVRPTVPEPPIVVPPGVWVPGKGKQPGQLPESELFRPAYERDRGVTLPPRTTSAANFMHWDSVTMSLLVILLSTHRLIVSTVL</sequence>
<feature type="compositionally biased region" description="Low complexity" evidence="1">
    <location>
        <begin position="532"/>
        <end position="558"/>
    </location>
</feature>
<feature type="compositionally biased region" description="Polar residues" evidence="1">
    <location>
        <begin position="314"/>
        <end position="333"/>
    </location>
</feature>
<reference evidence="4" key="1">
    <citation type="submission" date="2016-06" db="UniProtKB">
        <authorList>
            <consortium name="WormBaseParasite"/>
        </authorList>
    </citation>
    <scope>IDENTIFICATION</scope>
</reference>
<name>A0A183T0S9_SCHSO</name>
<dbReference type="Proteomes" id="UP000275846">
    <property type="component" value="Unassembled WGS sequence"/>
</dbReference>
<proteinExistence type="predicted"/>
<feature type="compositionally biased region" description="Pro residues" evidence="1">
    <location>
        <begin position="472"/>
        <end position="484"/>
    </location>
</feature>
<evidence type="ECO:0000313" key="4">
    <source>
        <dbReference type="WBParaSite" id="SSLN_0001045301-mRNA-1"/>
    </source>
</evidence>
<feature type="region of interest" description="Disordered" evidence="1">
    <location>
        <begin position="154"/>
        <end position="175"/>
    </location>
</feature>
<feature type="region of interest" description="Disordered" evidence="1">
    <location>
        <begin position="30"/>
        <end position="49"/>
    </location>
</feature>
<dbReference type="EMBL" id="UYSU01035634">
    <property type="protein sequence ID" value="VDL96463.1"/>
    <property type="molecule type" value="Genomic_DNA"/>
</dbReference>
<feature type="compositionally biased region" description="Pro residues" evidence="1">
    <location>
        <begin position="517"/>
        <end position="526"/>
    </location>
</feature>
<evidence type="ECO:0000313" key="2">
    <source>
        <dbReference type="EMBL" id="VDL96463.1"/>
    </source>
</evidence>
<feature type="compositionally biased region" description="Pro residues" evidence="1">
    <location>
        <begin position="377"/>
        <end position="396"/>
    </location>
</feature>
<dbReference type="WBParaSite" id="SSLN_0001045301-mRNA-1">
    <property type="protein sequence ID" value="SSLN_0001045301-mRNA-1"/>
    <property type="gene ID" value="SSLN_0001045301"/>
</dbReference>
<dbReference type="OrthoDB" id="10010764at2759"/>
<feature type="compositionally biased region" description="Pro residues" evidence="1">
    <location>
        <begin position="628"/>
        <end position="640"/>
    </location>
</feature>
<feature type="compositionally biased region" description="Low complexity" evidence="1">
    <location>
        <begin position="457"/>
        <end position="471"/>
    </location>
</feature>
<organism evidence="4">
    <name type="scientific">Schistocephalus solidus</name>
    <name type="common">Tapeworm</name>
    <dbReference type="NCBI Taxonomy" id="70667"/>
    <lineage>
        <taxon>Eukaryota</taxon>
        <taxon>Metazoa</taxon>
        <taxon>Spiralia</taxon>
        <taxon>Lophotrochozoa</taxon>
        <taxon>Platyhelminthes</taxon>
        <taxon>Cestoda</taxon>
        <taxon>Eucestoda</taxon>
        <taxon>Diphyllobothriidea</taxon>
        <taxon>Diphyllobothriidae</taxon>
        <taxon>Schistocephalus</taxon>
    </lineage>
</organism>
<feature type="compositionally biased region" description="Low complexity" evidence="1">
    <location>
        <begin position="423"/>
        <end position="435"/>
    </location>
</feature>
<keyword evidence="3" id="KW-1185">Reference proteome</keyword>
<dbReference type="AlphaFoldDB" id="A0A183T0S9"/>
<feature type="compositionally biased region" description="Polar residues" evidence="1">
    <location>
        <begin position="686"/>
        <end position="696"/>
    </location>
</feature>
<evidence type="ECO:0000313" key="3">
    <source>
        <dbReference type="Proteomes" id="UP000275846"/>
    </source>
</evidence>
<accession>A0A183T0S9</accession>
<feature type="compositionally biased region" description="Basic and acidic residues" evidence="1">
    <location>
        <begin position="561"/>
        <end position="574"/>
    </location>
</feature>
<feature type="region of interest" description="Disordered" evidence="1">
    <location>
        <begin position="290"/>
        <end position="795"/>
    </location>
</feature>
<gene>
    <name evidence="2" type="ORF">SSLN_LOCUS10078</name>
</gene>
<feature type="compositionally biased region" description="Low complexity" evidence="1">
    <location>
        <begin position="704"/>
        <end position="716"/>
    </location>
</feature>